<feature type="domain" description="Retroviral polymerase SH3-like" evidence="3">
    <location>
        <begin position="6"/>
        <end position="67"/>
    </location>
</feature>
<feature type="compositionally biased region" description="Low complexity" evidence="1">
    <location>
        <begin position="127"/>
        <end position="156"/>
    </location>
</feature>
<feature type="transmembrane region" description="Helical" evidence="2">
    <location>
        <begin position="263"/>
        <end position="282"/>
    </location>
</feature>
<evidence type="ECO:0000256" key="2">
    <source>
        <dbReference type="SAM" id="Phobius"/>
    </source>
</evidence>
<gene>
    <name evidence="4" type="ORF">G2W53_035156</name>
</gene>
<dbReference type="Proteomes" id="UP000634136">
    <property type="component" value="Unassembled WGS sequence"/>
</dbReference>
<dbReference type="InterPro" id="IPR057670">
    <property type="entry name" value="SH3_retrovirus"/>
</dbReference>
<reference evidence="4" key="1">
    <citation type="submission" date="2020-09" db="EMBL/GenBank/DDBJ databases">
        <title>Genome-Enabled Discovery of Anthraquinone Biosynthesis in Senna tora.</title>
        <authorList>
            <person name="Kang S.-H."/>
            <person name="Pandey R.P."/>
            <person name="Lee C.-M."/>
            <person name="Sim J.-S."/>
            <person name="Jeong J.-T."/>
            <person name="Choi B.-S."/>
            <person name="Jung M."/>
            <person name="Ginzburg D."/>
            <person name="Zhao K."/>
            <person name="Won S.Y."/>
            <person name="Oh T.-J."/>
            <person name="Yu Y."/>
            <person name="Kim N.-H."/>
            <person name="Lee O.R."/>
            <person name="Lee T.-H."/>
            <person name="Bashyal P."/>
            <person name="Kim T.-S."/>
            <person name="Lee W.-H."/>
            <person name="Kawkins C."/>
            <person name="Kim C.-K."/>
            <person name="Kim J.S."/>
            <person name="Ahn B.O."/>
            <person name="Rhee S.Y."/>
            <person name="Sohng J.K."/>
        </authorList>
    </citation>
    <scope>NUCLEOTIDE SEQUENCE</scope>
    <source>
        <tissue evidence="4">Leaf</tissue>
    </source>
</reference>
<proteinExistence type="predicted"/>
<feature type="region of interest" description="Disordered" evidence="1">
    <location>
        <begin position="126"/>
        <end position="167"/>
    </location>
</feature>
<dbReference type="OrthoDB" id="1274804at2759"/>
<sequence length="290" mass="31933">MRTFGCLAYATNVHPHKSKFQERAKKCMMIGYAADSKAYKMFDLSTKEIFISKDVQFHENVFPLSASSGSNGLAVPTPIVAVSKGKPVSIDAADAEVTDLDLNLDPDSVVDETELEEVDAVSTPMISVNNSSPSLHSSPDYVPSTVSDVPVVSPTPEAQVRRSTRERQPPTWLKNYVNFVVPSSSSHTPQAFPYTKPNCFSDSYMVFLANMSQVQDPTTYAQAKGTYINQRKYILDLVQEAGPTGCKSVDVPIVKNTKLTMEVFLTVASSGSVVFNILFLVYELTFRFEL</sequence>
<evidence type="ECO:0000256" key="1">
    <source>
        <dbReference type="SAM" id="MobiDB-lite"/>
    </source>
</evidence>
<name>A0A834W4N5_9FABA</name>
<accession>A0A834W4N5</accession>
<evidence type="ECO:0000259" key="3">
    <source>
        <dbReference type="Pfam" id="PF25597"/>
    </source>
</evidence>
<protein>
    <submittedName>
        <fullName evidence="4">Retrovirus-related Pol polyprotein from transposon TNT 1-94</fullName>
    </submittedName>
</protein>
<evidence type="ECO:0000313" key="4">
    <source>
        <dbReference type="EMBL" id="KAF7808413.1"/>
    </source>
</evidence>
<organism evidence="4 5">
    <name type="scientific">Senna tora</name>
    <dbReference type="NCBI Taxonomy" id="362788"/>
    <lineage>
        <taxon>Eukaryota</taxon>
        <taxon>Viridiplantae</taxon>
        <taxon>Streptophyta</taxon>
        <taxon>Embryophyta</taxon>
        <taxon>Tracheophyta</taxon>
        <taxon>Spermatophyta</taxon>
        <taxon>Magnoliopsida</taxon>
        <taxon>eudicotyledons</taxon>
        <taxon>Gunneridae</taxon>
        <taxon>Pentapetalae</taxon>
        <taxon>rosids</taxon>
        <taxon>fabids</taxon>
        <taxon>Fabales</taxon>
        <taxon>Fabaceae</taxon>
        <taxon>Caesalpinioideae</taxon>
        <taxon>Cassia clade</taxon>
        <taxon>Senna</taxon>
    </lineage>
</organism>
<dbReference type="AlphaFoldDB" id="A0A834W4N5"/>
<comment type="caution">
    <text evidence="4">The sequence shown here is derived from an EMBL/GenBank/DDBJ whole genome shotgun (WGS) entry which is preliminary data.</text>
</comment>
<keyword evidence="2" id="KW-0472">Membrane</keyword>
<keyword evidence="2" id="KW-0812">Transmembrane</keyword>
<dbReference type="EMBL" id="JAAIUW010000011">
    <property type="protein sequence ID" value="KAF7808413.1"/>
    <property type="molecule type" value="Genomic_DNA"/>
</dbReference>
<evidence type="ECO:0000313" key="5">
    <source>
        <dbReference type="Proteomes" id="UP000634136"/>
    </source>
</evidence>
<keyword evidence="5" id="KW-1185">Reference proteome</keyword>
<keyword evidence="2" id="KW-1133">Transmembrane helix</keyword>
<dbReference type="Pfam" id="PF25597">
    <property type="entry name" value="SH3_retrovirus"/>
    <property type="match status" value="1"/>
</dbReference>